<name>A0A3M7M9N7_9PLEO</name>
<sequence>MLHMRLVRFVRSFIRQFMHAVALLGFHTSGENNAICGFCLPGTNGRVRTTEDIDASSSNARSFSCNSSIFGSSSSP</sequence>
<dbReference type="EMBL" id="KE747826">
    <property type="protein sequence ID" value="RMZ71245.1"/>
    <property type="molecule type" value="Genomic_DNA"/>
</dbReference>
<evidence type="ECO:0000313" key="3">
    <source>
        <dbReference type="Proteomes" id="UP000265663"/>
    </source>
</evidence>
<evidence type="ECO:0000313" key="2">
    <source>
        <dbReference type="EMBL" id="RMZ71245.1"/>
    </source>
</evidence>
<dbReference type="AlphaFoldDB" id="A0A3M7M9N7"/>
<reference evidence="2 3" key="1">
    <citation type="journal article" date="2014" name="PLoS ONE">
        <title>De novo Genome Assembly of the Fungal Plant Pathogen Pyrenophora semeniperda.</title>
        <authorList>
            <person name="Soliai M.M."/>
            <person name="Meyer S.E."/>
            <person name="Udall J.A."/>
            <person name="Elzinga D.E."/>
            <person name="Hermansen R.A."/>
            <person name="Bodily P.M."/>
            <person name="Hart A.A."/>
            <person name="Coleman C.E."/>
        </authorList>
    </citation>
    <scope>NUCLEOTIDE SEQUENCE [LARGE SCALE GENOMIC DNA]</scope>
    <source>
        <strain evidence="2 3">CCB06</strain>
        <tissue evidence="2">Mycelium</tissue>
    </source>
</reference>
<proteinExistence type="predicted"/>
<gene>
    <name evidence="2" type="ORF">GMOD_00005770</name>
</gene>
<keyword evidence="3" id="KW-1185">Reference proteome</keyword>
<evidence type="ECO:0000256" key="1">
    <source>
        <dbReference type="SAM" id="MobiDB-lite"/>
    </source>
</evidence>
<accession>A0A3M7M9N7</accession>
<protein>
    <submittedName>
        <fullName evidence="2">Uncharacterized protein</fullName>
    </submittedName>
</protein>
<organism evidence="2 3">
    <name type="scientific">Pyrenophora seminiperda CCB06</name>
    <dbReference type="NCBI Taxonomy" id="1302712"/>
    <lineage>
        <taxon>Eukaryota</taxon>
        <taxon>Fungi</taxon>
        <taxon>Dikarya</taxon>
        <taxon>Ascomycota</taxon>
        <taxon>Pezizomycotina</taxon>
        <taxon>Dothideomycetes</taxon>
        <taxon>Pleosporomycetidae</taxon>
        <taxon>Pleosporales</taxon>
        <taxon>Pleosporineae</taxon>
        <taxon>Pleosporaceae</taxon>
        <taxon>Pyrenophora</taxon>
    </lineage>
</organism>
<feature type="region of interest" description="Disordered" evidence="1">
    <location>
        <begin position="57"/>
        <end position="76"/>
    </location>
</feature>
<dbReference type="Proteomes" id="UP000265663">
    <property type="component" value="Unassembled WGS sequence"/>
</dbReference>